<dbReference type="PANTHER" id="PTHR21666:SF270">
    <property type="entry name" value="MUREIN HYDROLASE ACTIVATOR ENVC"/>
    <property type="match status" value="1"/>
</dbReference>
<dbReference type="EMBL" id="CP060712">
    <property type="protein sequence ID" value="QNN49870.1"/>
    <property type="molecule type" value="Genomic_DNA"/>
</dbReference>
<gene>
    <name evidence="3" type="ORF">H9L10_01920</name>
</gene>
<feature type="domain" description="M23ase beta-sheet core" evidence="2">
    <location>
        <begin position="152"/>
        <end position="249"/>
    </location>
</feature>
<accession>A0A7G9R2P5</accession>
<evidence type="ECO:0000313" key="4">
    <source>
        <dbReference type="Proteomes" id="UP000515976"/>
    </source>
</evidence>
<dbReference type="Proteomes" id="UP000515976">
    <property type="component" value="Chromosome"/>
</dbReference>
<evidence type="ECO:0000259" key="2">
    <source>
        <dbReference type="Pfam" id="PF01551"/>
    </source>
</evidence>
<dbReference type="KEGG" id="pei:H9L10_01920"/>
<dbReference type="RefSeq" id="WP_166103541.1">
    <property type="nucleotide sequence ID" value="NZ_BMMY01000002.1"/>
</dbReference>
<name>A0A7G9R2P5_9MICO</name>
<reference evidence="3 4" key="1">
    <citation type="submission" date="2020-08" db="EMBL/GenBank/DDBJ databases">
        <title>Genome sequence of Phycicoccus endophyticus JCM 31784T.</title>
        <authorList>
            <person name="Hyun D.-W."/>
            <person name="Bae J.-W."/>
        </authorList>
    </citation>
    <scope>NUCLEOTIDE SEQUENCE [LARGE SCALE GENOMIC DNA]</scope>
    <source>
        <strain evidence="3 4">JCM 31784</strain>
    </source>
</reference>
<dbReference type="InterPro" id="IPR050570">
    <property type="entry name" value="Cell_wall_metabolism_enzyme"/>
</dbReference>
<dbReference type="GO" id="GO:0004222">
    <property type="term" value="F:metalloendopeptidase activity"/>
    <property type="evidence" value="ECO:0007669"/>
    <property type="project" value="TreeGrafter"/>
</dbReference>
<feature type="compositionally biased region" description="Basic residues" evidence="1">
    <location>
        <begin position="11"/>
        <end position="20"/>
    </location>
</feature>
<sequence length="259" mass="27890">MSSRSYTGRHYAGRHRVQQRRARLPRALSSGFVLPTAAAGALVVTAAGATMAESAPQSFDLTGRQTAMVRTQEAADEQAASDIATRRQDANIEAAAFQGRAEEKARAARAARREARARAAAEAEAERLAKKWVRPVDVWNVTSGFGYRWGRLHAGIDLAAATGTPLHAMSKGTVLSAGYTSGFGYKVEILYWDGSTSWYGHMSRIDVVAGQEVLPGDQVGLVGNTGHSFGPHLHLQMQSAPEDGTPIDPVPWLQDHGLW</sequence>
<dbReference type="CDD" id="cd12797">
    <property type="entry name" value="M23_peptidase"/>
    <property type="match status" value="1"/>
</dbReference>
<dbReference type="InterPro" id="IPR016047">
    <property type="entry name" value="M23ase_b-sheet_dom"/>
</dbReference>
<organism evidence="3 4">
    <name type="scientific">Phycicoccus endophyticus</name>
    <dbReference type="NCBI Taxonomy" id="1690220"/>
    <lineage>
        <taxon>Bacteria</taxon>
        <taxon>Bacillati</taxon>
        <taxon>Actinomycetota</taxon>
        <taxon>Actinomycetes</taxon>
        <taxon>Micrococcales</taxon>
        <taxon>Intrasporangiaceae</taxon>
        <taxon>Phycicoccus</taxon>
    </lineage>
</organism>
<dbReference type="Pfam" id="PF01551">
    <property type="entry name" value="Peptidase_M23"/>
    <property type="match status" value="1"/>
</dbReference>
<dbReference type="AlphaFoldDB" id="A0A7G9R2P5"/>
<evidence type="ECO:0000256" key="1">
    <source>
        <dbReference type="SAM" id="MobiDB-lite"/>
    </source>
</evidence>
<dbReference type="Gene3D" id="2.70.70.10">
    <property type="entry name" value="Glucose Permease (Domain IIA)"/>
    <property type="match status" value="1"/>
</dbReference>
<proteinExistence type="predicted"/>
<dbReference type="PANTHER" id="PTHR21666">
    <property type="entry name" value="PEPTIDASE-RELATED"/>
    <property type="match status" value="1"/>
</dbReference>
<feature type="region of interest" description="Disordered" evidence="1">
    <location>
        <begin position="1"/>
        <end position="20"/>
    </location>
</feature>
<keyword evidence="4" id="KW-1185">Reference proteome</keyword>
<dbReference type="InterPro" id="IPR011055">
    <property type="entry name" value="Dup_hybrid_motif"/>
</dbReference>
<protein>
    <submittedName>
        <fullName evidence="3">M23 family metallopeptidase</fullName>
    </submittedName>
</protein>
<dbReference type="SUPFAM" id="SSF51261">
    <property type="entry name" value="Duplicated hybrid motif"/>
    <property type="match status" value="1"/>
</dbReference>
<evidence type="ECO:0000313" key="3">
    <source>
        <dbReference type="EMBL" id="QNN49870.1"/>
    </source>
</evidence>